<evidence type="ECO:0000313" key="1">
    <source>
        <dbReference type="EMBL" id="KKL54665.1"/>
    </source>
</evidence>
<protein>
    <submittedName>
        <fullName evidence="1">Uncharacterized protein</fullName>
    </submittedName>
</protein>
<gene>
    <name evidence="1" type="ORF">LCGC14_2263120</name>
</gene>
<sequence>DNEGRLSQDMSRANRAQTLVDNPLFREAFEATKDQIAKDFDSTSSSDLEGLQRLKIRQEVLAEFMSHFQQLVITGRMSQSEMEVLKERAKRH</sequence>
<proteinExistence type="predicted"/>
<dbReference type="AlphaFoldDB" id="A0A0F9FBG4"/>
<dbReference type="EMBL" id="LAZR01031119">
    <property type="protein sequence ID" value="KKL54665.1"/>
    <property type="molecule type" value="Genomic_DNA"/>
</dbReference>
<organism evidence="1">
    <name type="scientific">marine sediment metagenome</name>
    <dbReference type="NCBI Taxonomy" id="412755"/>
    <lineage>
        <taxon>unclassified sequences</taxon>
        <taxon>metagenomes</taxon>
        <taxon>ecological metagenomes</taxon>
    </lineage>
</organism>
<accession>A0A0F9FBG4</accession>
<comment type="caution">
    <text evidence="1">The sequence shown here is derived from an EMBL/GenBank/DDBJ whole genome shotgun (WGS) entry which is preliminary data.</text>
</comment>
<name>A0A0F9FBG4_9ZZZZ</name>
<reference evidence="1" key="1">
    <citation type="journal article" date="2015" name="Nature">
        <title>Complex archaea that bridge the gap between prokaryotes and eukaryotes.</title>
        <authorList>
            <person name="Spang A."/>
            <person name="Saw J.H."/>
            <person name="Jorgensen S.L."/>
            <person name="Zaremba-Niedzwiedzka K."/>
            <person name="Martijn J."/>
            <person name="Lind A.E."/>
            <person name="van Eijk R."/>
            <person name="Schleper C."/>
            <person name="Guy L."/>
            <person name="Ettema T.J."/>
        </authorList>
    </citation>
    <scope>NUCLEOTIDE SEQUENCE</scope>
</reference>
<feature type="non-terminal residue" evidence="1">
    <location>
        <position position="1"/>
    </location>
</feature>